<dbReference type="InterPro" id="IPR036084">
    <property type="entry name" value="Ser_inhib-like_sf"/>
</dbReference>
<evidence type="ECO:0000313" key="5">
    <source>
        <dbReference type="EMBL" id="JAW07141.1"/>
    </source>
</evidence>
<proteinExistence type="predicted"/>
<feature type="chain" id="PRO_5012330049" evidence="3">
    <location>
        <begin position="25"/>
        <end position="89"/>
    </location>
</feature>
<dbReference type="GO" id="GO:0030414">
    <property type="term" value="F:peptidase inhibitor activity"/>
    <property type="evidence" value="ECO:0007669"/>
    <property type="project" value="UniProtKB-KW"/>
</dbReference>
<dbReference type="Pfam" id="PF01826">
    <property type="entry name" value="TIL"/>
    <property type="match status" value="1"/>
</dbReference>
<evidence type="ECO:0000256" key="1">
    <source>
        <dbReference type="ARBA" id="ARBA00022690"/>
    </source>
</evidence>
<keyword evidence="2" id="KW-1015">Disulfide bond</keyword>
<organism evidence="5">
    <name type="scientific">Megacormus gertschi</name>
    <dbReference type="NCBI Taxonomy" id="1843536"/>
    <lineage>
        <taxon>Eukaryota</taxon>
        <taxon>Metazoa</taxon>
        <taxon>Ecdysozoa</taxon>
        <taxon>Arthropoda</taxon>
        <taxon>Chelicerata</taxon>
        <taxon>Arachnida</taxon>
        <taxon>Scorpiones</taxon>
        <taxon>Iurida</taxon>
        <taxon>Chactoidea</taxon>
        <taxon>Euscorpiidae</taxon>
        <taxon>Megacorminae</taxon>
        <taxon>Megacormini</taxon>
        <taxon>Megacormus</taxon>
    </lineage>
</organism>
<accession>A0A224XFK9</accession>
<dbReference type="Gene3D" id="2.10.25.10">
    <property type="entry name" value="Laminin"/>
    <property type="match status" value="1"/>
</dbReference>
<keyword evidence="3" id="KW-0732">Signal</keyword>
<evidence type="ECO:0000256" key="2">
    <source>
        <dbReference type="ARBA" id="ARBA00023157"/>
    </source>
</evidence>
<dbReference type="AlphaFoldDB" id="A0A224XFK9"/>
<dbReference type="PANTHER" id="PTHR23259">
    <property type="entry name" value="RIDDLE"/>
    <property type="match status" value="1"/>
</dbReference>
<evidence type="ECO:0000256" key="3">
    <source>
        <dbReference type="SAM" id="SignalP"/>
    </source>
</evidence>
<dbReference type="InterPro" id="IPR002919">
    <property type="entry name" value="TIL_dom"/>
</dbReference>
<name>A0A224XFK9_9SCOR</name>
<protein>
    <submittedName>
        <fullName evidence="5">Putative Protease inhibitor</fullName>
    </submittedName>
</protein>
<feature type="signal peptide" evidence="3">
    <location>
        <begin position="1"/>
        <end position="24"/>
    </location>
</feature>
<sequence>MKYWALLCVFATLIFCNYLQSCTGQRNRLARTCDRLGEVFKSCGTACPLTCDNYRNPPKYCTRNCVIGCACRDGFVRDRNRRCVNPSKC</sequence>
<keyword evidence="1" id="KW-0646">Protease inhibitor</keyword>
<dbReference type="PANTHER" id="PTHR23259:SF70">
    <property type="entry name" value="ACCESSORY GLAND PROTEIN ACP62F-RELATED"/>
    <property type="match status" value="1"/>
</dbReference>
<dbReference type="InterPro" id="IPR051368">
    <property type="entry name" value="SerProtInhib-TIL_Domain"/>
</dbReference>
<evidence type="ECO:0000259" key="4">
    <source>
        <dbReference type="Pfam" id="PF01826"/>
    </source>
</evidence>
<dbReference type="CDD" id="cd19941">
    <property type="entry name" value="TIL"/>
    <property type="match status" value="1"/>
</dbReference>
<dbReference type="EMBL" id="GFBG01000026">
    <property type="protein sequence ID" value="JAW07141.1"/>
    <property type="molecule type" value="Transcribed_RNA"/>
</dbReference>
<reference evidence="5" key="1">
    <citation type="submission" date="2016-10" db="EMBL/GenBank/DDBJ databases">
        <title>Venom proteomic and venom gland transcriptomic analyses of the scorpion Megacormus gertschi Diaz-Najera, 1966 (Scorpiones: Euscorpiidae: Megacorminae).</title>
        <authorList>
            <person name="Santibanez-Lopez C.E."/>
            <person name="Cid-Uribe J.I."/>
            <person name="Zamudio F.Z."/>
            <person name="Batista C.V."/>
            <person name="Ortiz E."/>
            <person name="Possani L.D."/>
        </authorList>
    </citation>
    <scope>NUCLEOTIDE SEQUENCE</scope>
    <source>
        <tissue evidence="5">Venom gland</tissue>
    </source>
</reference>
<feature type="domain" description="TIL" evidence="4">
    <location>
        <begin position="37"/>
        <end position="89"/>
    </location>
</feature>
<dbReference type="SUPFAM" id="SSF57567">
    <property type="entry name" value="Serine protease inhibitors"/>
    <property type="match status" value="1"/>
</dbReference>